<organism evidence="2 3">
    <name type="scientific">Rhodococcus oxybenzonivorans</name>
    <dbReference type="NCBI Taxonomy" id="1990687"/>
    <lineage>
        <taxon>Bacteria</taxon>
        <taxon>Bacillati</taxon>
        <taxon>Actinomycetota</taxon>
        <taxon>Actinomycetes</taxon>
        <taxon>Mycobacteriales</taxon>
        <taxon>Nocardiaceae</taxon>
        <taxon>Rhodococcus</taxon>
    </lineage>
</organism>
<sequence length="139" mass="15752">MKERDLDPAVEAAFRKLSDAADRLEFVRIRTERTEVADLVDEPTPVTDGLMFELAAMPHSSPELKTYAARVYNGECTWPEIDRAWPLPPEVTELKNSRYFAWLWTSSAPPPEPKGAAAVGPSDWPDDYDEYPTPKSWLV</sequence>
<gene>
    <name evidence="2" type="ORF">R4315_17165</name>
</gene>
<dbReference type="EMBL" id="JAWLUP010000043">
    <property type="protein sequence ID" value="MDV7266260.1"/>
    <property type="molecule type" value="Genomic_DNA"/>
</dbReference>
<dbReference type="RefSeq" id="WP_249354020.1">
    <property type="nucleotide sequence ID" value="NZ_JAWLUP010000043.1"/>
</dbReference>
<accession>A0AAE4V0I1</accession>
<proteinExistence type="predicted"/>
<evidence type="ECO:0000256" key="1">
    <source>
        <dbReference type="SAM" id="MobiDB-lite"/>
    </source>
</evidence>
<protein>
    <submittedName>
        <fullName evidence="2">Uncharacterized protein</fullName>
    </submittedName>
</protein>
<comment type="caution">
    <text evidence="2">The sequence shown here is derived from an EMBL/GenBank/DDBJ whole genome shotgun (WGS) entry which is preliminary data.</text>
</comment>
<name>A0AAE4V0I1_9NOCA</name>
<reference evidence="2" key="1">
    <citation type="submission" date="2023-10" db="EMBL/GenBank/DDBJ databases">
        <title>Development of a sustainable strategy for remediation of hydrocarbon-contaminated territories based on the waste exchange concept.</title>
        <authorList>
            <person name="Krivoruchko A."/>
        </authorList>
    </citation>
    <scope>NUCLEOTIDE SEQUENCE</scope>
    <source>
        <strain evidence="2">IEGM 68</strain>
    </source>
</reference>
<feature type="region of interest" description="Disordered" evidence="1">
    <location>
        <begin position="107"/>
        <end position="139"/>
    </location>
</feature>
<evidence type="ECO:0000313" key="3">
    <source>
        <dbReference type="Proteomes" id="UP001185863"/>
    </source>
</evidence>
<evidence type="ECO:0000313" key="2">
    <source>
        <dbReference type="EMBL" id="MDV7266260.1"/>
    </source>
</evidence>
<dbReference type="AlphaFoldDB" id="A0AAE4V0I1"/>
<dbReference type="Proteomes" id="UP001185863">
    <property type="component" value="Unassembled WGS sequence"/>
</dbReference>